<dbReference type="EMBL" id="CP009507">
    <property type="protein sequence ID" value="AKB30896.1"/>
    <property type="molecule type" value="Genomic_DNA"/>
</dbReference>
<dbReference type="CDD" id="cd01462">
    <property type="entry name" value="VWA_YIEM_type"/>
    <property type="match status" value="1"/>
</dbReference>
<feature type="region of interest" description="Disordered" evidence="1">
    <location>
        <begin position="1"/>
        <end position="26"/>
    </location>
</feature>
<dbReference type="Gene3D" id="3.40.50.410">
    <property type="entry name" value="von Willebrand factor, type A domain"/>
    <property type="match status" value="1"/>
</dbReference>
<dbReference type="GeneID" id="41604162"/>
<dbReference type="Pfam" id="PF13519">
    <property type="entry name" value="VWA_2"/>
    <property type="match status" value="1"/>
</dbReference>
<dbReference type="AlphaFoldDB" id="A0A0E3L9U8"/>
<dbReference type="PROSITE" id="PS50234">
    <property type="entry name" value="VWFA"/>
    <property type="match status" value="1"/>
</dbReference>
<feature type="region of interest" description="Disordered" evidence="1">
    <location>
        <begin position="183"/>
        <end position="237"/>
    </location>
</feature>
<dbReference type="SUPFAM" id="SSF53300">
    <property type="entry name" value="vWA-like"/>
    <property type="match status" value="1"/>
</dbReference>
<dbReference type="SMART" id="SM00327">
    <property type="entry name" value="VWA"/>
    <property type="match status" value="1"/>
</dbReference>
<dbReference type="PANTHER" id="PTHR36846:SF1">
    <property type="entry name" value="PROTEIN VIAA"/>
    <property type="match status" value="1"/>
</dbReference>
<dbReference type="RefSeq" id="WP_261788972.1">
    <property type="nucleotide sequence ID" value="NZ_CP009507.1"/>
</dbReference>
<name>A0A0E3L9U8_9EURY</name>
<evidence type="ECO:0000313" key="4">
    <source>
        <dbReference type="Proteomes" id="UP000033092"/>
    </source>
</evidence>
<dbReference type="KEGG" id="msz:MSSIH_0206"/>
<evidence type="ECO:0000313" key="3">
    <source>
        <dbReference type="EMBL" id="AKB30896.1"/>
    </source>
</evidence>
<evidence type="ECO:0000256" key="1">
    <source>
        <dbReference type="SAM" id="MobiDB-lite"/>
    </source>
</evidence>
<reference evidence="3 4" key="1">
    <citation type="submission" date="2014-07" db="EMBL/GenBank/DDBJ databases">
        <title>Methanogenic archaea and the global carbon cycle.</title>
        <authorList>
            <person name="Henriksen J.R."/>
            <person name="Luke J."/>
            <person name="Reinhart S."/>
            <person name="Benedict M.N."/>
            <person name="Youngblut N.D."/>
            <person name="Metcalf M.E."/>
            <person name="Whitaker R.J."/>
            <person name="Metcalf W.W."/>
        </authorList>
    </citation>
    <scope>NUCLEOTIDE SEQUENCE [LARGE SCALE GENOMIC DNA]</scope>
    <source>
        <strain evidence="3 4">HI350</strain>
    </source>
</reference>
<sequence length="591" mass="68843">MPEKGLSKARKKRKQENMQNLKSPKRNFKAISGSNRELAFDQAFNPSTILNIELREFLATPRKVPHRLREEIAEVLIYELLSGKEYEIKDEKLFMEKFGVFYPIFLSMRNQQVWEEIKTLAESNRMAGIFILRSLLEDLFTLLGEYEKIEPDLLKKSRKGLEKSLKTLKELISETQAAWERNRLERPESPKYSDWQKSPEEFQEKKKEGENNRENFLKNWESREEKDPELRHENREGAERLASMTREFMFSEKAGEAVDSLVEEKITVKLEELIPALEDHLEMLEILSMLFPGRMWDYSLQALHREYFENLEKYAAILRKSFDLRKILEQVGRTELEYGSKKLQLSPHSRSEVHSITFSGEIQTLLPIEAVKLKNPVLKRKFYADMLEEKLLTYQLRGKNWNSNFAGKRRKGPVVALVDTSASMRGAPEILAKAVVLAIARRMLRENRDVKVILFSSKWQTVEIELTDKKRMGKEFLDFLRYTFGGGTDFNTALRSGLKAVKVEKAFQGADLLFLTDGASELSERPLIREWNEIKTERKARIFSLIIGNYDAGGLDQVSDQTYIIHHAGNWQVEESPARFIRAVSRPARMF</sequence>
<proteinExistence type="predicted"/>
<dbReference type="HOGENOM" id="CLU_520346_0_0_2"/>
<evidence type="ECO:0000259" key="2">
    <source>
        <dbReference type="PROSITE" id="PS50234"/>
    </source>
</evidence>
<organism evidence="3 4">
    <name type="scientific">Methanosarcina siciliae HI350</name>
    <dbReference type="NCBI Taxonomy" id="1434119"/>
    <lineage>
        <taxon>Archaea</taxon>
        <taxon>Methanobacteriati</taxon>
        <taxon>Methanobacteriota</taxon>
        <taxon>Stenosarchaea group</taxon>
        <taxon>Methanomicrobia</taxon>
        <taxon>Methanosarcinales</taxon>
        <taxon>Methanosarcinaceae</taxon>
        <taxon>Methanosarcina</taxon>
    </lineage>
</organism>
<dbReference type="Proteomes" id="UP000033092">
    <property type="component" value="Chromosome"/>
</dbReference>
<feature type="domain" description="VWFA" evidence="2">
    <location>
        <begin position="413"/>
        <end position="549"/>
    </location>
</feature>
<feature type="compositionally biased region" description="Basic and acidic residues" evidence="1">
    <location>
        <begin position="197"/>
        <end position="237"/>
    </location>
</feature>
<dbReference type="InterPro" id="IPR002035">
    <property type="entry name" value="VWF_A"/>
</dbReference>
<protein>
    <recommendedName>
        <fullName evidence="2">VWFA domain-containing protein</fullName>
    </recommendedName>
</protein>
<dbReference type="PATRIC" id="fig|1434119.4.peg.261"/>
<gene>
    <name evidence="3" type="ORF">MSSIH_0206</name>
</gene>
<dbReference type="GO" id="GO:0005829">
    <property type="term" value="C:cytosol"/>
    <property type="evidence" value="ECO:0007669"/>
    <property type="project" value="TreeGrafter"/>
</dbReference>
<accession>A0A0E3L9U8</accession>
<dbReference type="PANTHER" id="PTHR36846">
    <property type="entry name" value="PROTEIN VIAA"/>
    <property type="match status" value="1"/>
</dbReference>
<dbReference type="InterPro" id="IPR036465">
    <property type="entry name" value="vWFA_dom_sf"/>
</dbReference>